<proteinExistence type="predicted"/>
<dbReference type="PANTHER" id="PTHR46282">
    <property type="entry name" value="LEUCINE-RICH MELANOCYTE DIFFERENTIATION-ASSOCIATED PROTEIN"/>
    <property type="match status" value="1"/>
</dbReference>
<dbReference type="Proteomes" id="UP000440578">
    <property type="component" value="Unassembled WGS sequence"/>
</dbReference>
<dbReference type="InterPro" id="IPR032675">
    <property type="entry name" value="LRR_dom_sf"/>
</dbReference>
<dbReference type="PROSITE" id="PS51450">
    <property type="entry name" value="LRR"/>
    <property type="match status" value="2"/>
</dbReference>
<dbReference type="SUPFAM" id="SSF52058">
    <property type="entry name" value="L domain-like"/>
    <property type="match status" value="1"/>
</dbReference>
<dbReference type="EMBL" id="VIIS01001904">
    <property type="protein sequence ID" value="KAF0291151.1"/>
    <property type="molecule type" value="Genomic_DNA"/>
</dbReference>
<evidence type="ECO:0000313" key="1">
    <source>
        <dbReference type="EMBL" id="KAF0291151.1"/>
    </source>
</evidence>
<evidence type="ECO:0000313" key="2">
    <source>
        <dbReference type="Proteomes" id="UP000440578"/>
    </source>
</evidence>
<sequence length="539" mass="59085">MMFPQNPASSEKHRQTAEDRVFMLAAAGASATVLHLQSLQPDPSEDAVPRGREMGDATEFRHELALGGDQKALSLAYRELRDVSNFVADQHGANINYLDLSHNKIRNLQFLVQFERLATLILDHNRVMSYSSLPPMPHLTTLWVNHNKIKDLQPFLRSLRFNCPNLRHLSMIGNPSVPSLVRGSSRGNLHRYRTMVLMYFPRLVSLDQQRVQAWERPDSDTLCAKLHIEADIGVSVTASDVADKVSSTVGQGFDRVATWWGSQRTEPDDTRQPPSLSLVSAAAASTSGDARQLACSGISDLMICAGDWPSPQPATLAVLEPVLGREVAALARRAAGGPTVRKGASLGIANLLWAARRDAVIVARLMEFLEVRRCAVDAAAAASASTPEMEDAAPYTVLNRCRQFCENIGTPPPPAEDAEAAARRARLDRLTRLMSGEQYRAFTAVRIRAAPRGRALRSWLDDHWPAGVPPARGLSMLALQFLLRELVAMLVDACMLVRAETCGEPAGLPTESLTPEHAREAVRRLQMAAPPGADMLLVR</sequence>
<dbReference type="PANTHER" id="PTHR46282:SF1">
    <property type="entry name" value="LEUCINE-RICH REPEAT-CONTAINING PROTEIN 72-LIKE"/>
    <property type="match status" value="1"/>
</dbReference>
<comment type="caution">
    <text evidence="1">The sequence shown here is derived from an EMBL/GenBank/DDBJ whole genome shotgun (WGS) entry which is preliminary data.</text>
</comment>
<dbReference type="InterPro" id="IPR001611">
    <property type="entry name" value="Leu-rich_rpt"/>
</dbReference>
<name>A0A6A4VPC6_AMPAM</name>
<dbReference type="OrthoDB" id="10251250at2759"/>
<dbReference type="AlphaFoldDB" id="A0A6A4VPC6"/>
<accession>A0A6A4VPC6</accession>
<keyword evidence="2" id="KW-1185">Reference proteome</keyword>
<reference evidence="1 2" key="1">
    <citation type="submission" date="2019-07" db="EMBL/GenBank/DDBJ databases">
        <title>Draft genome assembly of a fouling barnacle, Amphibalanus amphitrite (Darwin, 1854): The first reference genome for Thecostraca.</title>
        <authorList>
            <person name="Kim W."/>
        </authorList>
    </citation>
    <scope>NUCLEOTIDE SEQUENCE [LARGE SCALE GENOMIC DNA]</scope>
    <source>
        <strain evidence="1">SNU_AA5</strain>
        <tissue evidence="1">Soma without cirri and trophi</tissue>
    </source>
</reference>
<dbReference type="InterPro" id="IPR043313">
    <property type="entry name" value="LRMDA"/>
</dbReference>
<dbReference type="Pfam" id="PF14580">
    <property type="entry name" value="LRR_9"/>
    <property type="match status" value="1"/>
</dbReference>
<protein>
    <submittedName>
        <fullName evidence="1">Leucine-rich melanocyte differentiation-associated protein</fullName>
    </submittedName>
</protein>
<organism evidence="1 2">
    <name type="scientific">Amphibalanus amphitrite</name>
    <name type="common">Striped barnacle</name>
    <name type="synonym">Balanus amphitrite</name>
    <dbReference type="NCBI Taxonomy" id="1232801"/>
    <lineage>
        <taxon>Eukaryota</taxon>
        <taxon>Metazoa</taxon>
        <taxon>Ecdysozoa</taxon>
        <taxon>Arthropoda</taxon>
        <taxon>Crustacea</taxon>
        <taxon>Multicrustacea</taxon>
        <taxon>Cirripedia</taxon>
        <taxon>Thoracica</taxon>
        <taxon>Thoracicalcarea</taxon>
        <taxon>Balanomorpha</taxon>
        <taxon>Balanoidea</taxon>
        <taxon>Balanidae</taxon>
        <taxon>Amphibalaninae</taxon>
        <taxon>Amphibalanus</taxon>
    </lineage>
</organism>
<dbReference type="Gene3D" id="3.80.10.10">
    <property type="entry name" value="Ribonuclease Inhibitor"/>
    <property type="match status" value="1"/>
</dbReference>
<gene>
    <name evidence="1" type="primary">Lrmda_1</name>
    <name evidence="1" type="ORF">FJT64_010697</name>
</gene>